<feature type="compositionally biased region" description="Basic and acidic residues" evidence="1">
    <location>
        <begin position="1702"/>
        <end position="1716"/>
    </location>
</feature>
<feature type="region of interest" description="Disordered" evidence="1">
    <location>
        <begin position="1694"/>
        <end position="1744"/>
    </location>
</feature>
<feature type="domain" description="Rib" evidence="2">
    <location>
        <begin position="1066"/>
        <end position="1141"/>
    </location>
</feature>
<feature type="domain" description="Rib" evidence="2">
    <location>
        <begin position="838"/>
        <end position="912"/>
    </location>
</feature>
<dbReference type="Pfam" id="PF08428">
    <property type="entry name" value="Rib"/>
    <property type="match status" value="5"/>
</dbReference>
<evidence type="ECO:0000259" key="2">
    <source>
        <dbReference type="Pfam" id="PF08428"/>
    </source>
</evidence>
<evidence type="ECO:0000256" key="1">
    <source>
        <dbReference type="SAM" id="MobiDB-lite"/>
    </source>
</evidence>
<feature type="domain" description="Rib" evidence="2">
    <location>
        <begin position="914"/>
        <end position="989"/>
    </location>
</feature>
<feature type="compositionally biased region" description="Basic and acidic residues" evidence="1">
    <location>
        <begin position="1491"/>
        <end position="1506"/>
    </location>
</feature>
<sequence>MIYNLLKGTILKKNYNARRRGTSVAAAALSFALVAPMAQSVAVPGSATSAFASTKEEAGQANAKNNDVKYPGENADGIYQTSVGEPRYTFEPGPAKHNAIESGTTQDDTDSIQGFVLNHRNGNMSVHPGTKNYRPIPMEGVRVYAEWIDKGGYTSPVYTAVTGPDGRYAIKMRPFVDALGGLHEFDADPNRPQLEKIRVWAENPDGEIFQQTYSYNSGFLAPQSGTIDTQGANTHWLVGPNRVSNVSFFYGERAKNEVMHKLDQAVENPKKSSGQGGQVQGKAFWEQDHTAGAFTWNLMNTLNSGDVAAEGLKIYGSYLSDYAINKIMTEAPADLGVDEIRKGTRRDWTRDDEAALQNWIKREMVADTEKDPITGKFGKDRWIAETVMATVGADNNYTLQFNGTFGEDEKGDRGTGGVSRNPLNRNDDTKVTFPDGSEHVAWDLLGTVAPDPNYGTFRKGALGNSSDKMPKHVNWDWLFVSTEDVPGLGVQTPWHTNGYLDVGAYNTNDTWNVVKVGEHLNTAFLSMYADYATFDVTPYDTGANWAKPGDVAETETGGLPAKFVKNLNYVIEWVNADTGEVVNTSEPMAADANGTLPSFPLNTGDAKLFPDGIDKTTTFRADLYPVDVDEDNARGSRIAADSFTVLVGWAPVYEETEGAPGEPLKSGEPVFDNTTTDEEEKEKGSDLPSPVKSYEIPDTFQVPDGYTVDLDEETGEVSVTFPKDAEPGTELEVPVRATLEDGTKTVGFAKFKVKDVEDAEKYSPEGQDQTVKEGETPDPKNNIKDADKLPEGTTFEYEKDPDTSTPGDKPVKVIVTYPDGTKDTVDATVKVADPDKTDADNYTPQGAEQEVPLNSEPEAKDSIGNVDQLPEGTEFEYEETPNTSTPGTKDVTVVVTYPDGSSETVDTTVKVTSDADNNDPKGQDQKVKQGETPDPKNNIKDADKLPEGTTFEYEKDPDTSKPGQQDVTVVVTYPDGSTDEVPATVTVTDQADEFDPRGQRREVPLNSTPEAKDSIENVDELPDGTTFEFTETPDTSTTGDKPVTVVVTYPDGSSEEVSTTILVVSQADKIEPEAQSQEVDLNSEPDPKNNIQNPDELPEGTTFEYADKPDTSTPGTKDVTVVVTYPDGSVDEVDSKIVVKEPTAAPDWDDAFTTPGESVEIPKKDGSGDVPEGSTVEVTDGPGTAELDEDGNIKVTPSEDAKPDDKIVVEVKDPEGNVIDTVEVEIKEPDAPAATDAEKFVPEYKDVTGVKVGENGNTENPFTEKDVPVASTVIKEINGEDPKTAATDWEFEAQPDGVVKATAPTSDEVKKAVNEELPNLAKVEEKKRWDKFVETFEPYAKPKVKVGFEYEDKSTNDATAGFDLLGKDGKSLLDPEGDFDGDGYTNKEEIEGGSNPADDNSMPSEGGDVEDKTAPKVNPITEGDKTISGTGDRPNEEIIVTLPNGKEIKTKTDENGNWSVDVPVDVELKTGDKVTVTDGAGNSSEVTVEQGEDKTAPKVDEIKPGDKTVSGTGDRPNEKIIVELPGGKKVETETDKDGKWTVKVPADVELKPGDKVIVSDGAGNKTTEQVGIDTGKCVATSVGFGLPLLALIPLGLATQMEIPGLSDVVADANAQLQAANTQIQQQLGLFNPEVAAQVDAANKQLAQFGTDLGTVAAGLALIAAGILAGTLIYDNCSPNGGGSSVKDLELKGSSGKTYAGSSKKDQKGGKASEKGAESGSSKKGQKKADKKDADKAGEKAADKK</sequence>
<dbReference type="Proteomes" id="UP000185547">
    <property type="component" value="Unassembled WGS sequence"/>
</dbReference>
<name>A0A9X8R242_9CORY</name>
<evidence type="ECO:0000259" key="3">
    <source>
        <dbReference type="Pfam" id="PF17936"/>
    </source>
</evidence>
<protein>
    <submittedName>
        <fullName evidence="5">Rib/alpha/Esp surface antigen repeat-containing protein</fullName>
    </submittedName>
</protein>
<dbReference type="NCBIfam" id="NF038186">
    <property type="entry name" value="YPDG_rpt"/>
    <property type="match status" value="1"/>
</dbReference>
<comment type="caution">
    <text evidence="5">The sequence shown here is derived from an EMBL/GenBank/DDBJ whole genome shotgun (WGS) entry which is preliminary data.</text>
</comment>
<dbReference type="Gene3D" id="3.10.20.890">
    <property type="match status" value="1"/>
</dbReference>
<dbReference type="InterPro" id="IPR044055">
    <property type="entry name" value="RibLong"/>
</dbReference>
<feature type="compositionally biased region" description="Basic and acidic residues" evidence="1">
    <location>
        <begin position="1726"/>
        <end position="1744"/>
    </location>
</feature>
<proteinExistence type="predicted"/>
<dbReference type="NCBIfam" id="NF033510">
    <property type="entry name" value="Ca_tandemer"/>
    <property type="match status" value="2"/>
</dbReference>
<dbReference type="Pfam" id="PF17936">
    <property type="entry name" value="Big_6"/>
    <property type="match status" value="1"/>
</dbReference>
<feature type="region of interest" description="Disordered" evidence="1">
    <location>
        <begin position="408"/>
        <end position="429"/>
    </location>
</feature>
<feature type="region of interest" description="Disordered" evidence="1">
    <location>
        <begin position="757"/>
        <end position="1043"/>
    </location>
</feature>
<feature type="compositionally biased region" description="Basic and acidic residues" evidence="1">
    <location>
        <begin position="918"/>
        <end position="959"/>
    </location>
</feature>
<dbReference type="Pfam" id="PF18957">
    <property type="entry name" value="RibLong"/>
    <property type="match status" value="1"/>
</dbReference>
<feature type="domain" description="Rib" evidence="2">
    <location>
        <begin position="758"/>
        <end position="833"/>
    </location>
</feature>
<evidence type="ECO:0000313" key="5">
    <source>
        <dbReference type="EMBL" id="SIQ09145.1"/>
    </source>
</evidence>
<feature type="compositionally biased region" description="Basic and acidic residues" evidence="1">
    <location>
        <begin position="994"/>
        <end position="1003"/>
    </location>
</feature>
<dbReference type="InterPro" id="IPR059115">
    <property type="entry name" value="Rib"/>
</dbReference>
<dbReference type="EMBL" id="FTMH01000006">
    <property type="protein sequence ID" value="SIQ09145.1"/>
    <property type="molecule type" value="Genomic_DNA"/>
</dbReference>
<feature type="compositionally biased region" description="Basic and acidic residues" evidence="1">
    <location>
        <begin position="770"/>
        <end position="802"/>
    </location>
</feature>
<evidence type="ECO:0000313" key="6">
    <source>
        <dbReference type="Proteomes" id="UP000185547"/>
    </source>
</evidence>
<keyword evidence="6" id="KW-1185">Reference proteome</keyword>
<dbReference type="GO" id="GO:0005975">
    <property type="term" value="P:carbohydrate metabolic process"/>
    <property type="evidence" value="ECO:0007669"/>
    <property type="project" value="UniProtKB-ARBA"/>
</dbReference>
<reference evidence="5 6" key="1">
    <citation type="submission" date="2017-01" db="EMBL/GenBank/DDBJ databases">
        <authorList>
            <person name="Varghese N."/>
            <person name="Submissions S."/>
        </authorList>
    </citation>
    <scope>NUCLEOTIDE SEQUENCE [LARGE SCALE GENOMIC DNA]</scope>
    <source>
        <strain evidence="5 6">DSM 44280</strain>
    </source>
</reference>
<organism evidence="5 6">
    <name type="scientific">Corynebacterium afermentans</name>
    <dbReference type="NCBI Taxonomy" id="38286"/>
    <lineage>
        <taxon>Bacteria</taxon>
        <taxon>Bacillati</taxon>
        <taxon>Actinomycetota</taxon>
        <taxon>Actinomycetes</taxon>
        <taxon>Mycobacteriales</taxon>
        <taxon>Corynebacteriaceae</taxon>
        <taxon>Corynebacterium</taxon>
    </lineage>
</organism>
<feature type="region of interest" description="Disordered" evidence="1">
    <location>
        <begin position="1068"/>
        <end position="1119"/>
    </location>
</feature>
<dbReference type="Pfam" id="PF17963">
    <property type="entry name" value="Big_9"/>
    <property type="match status" value="1"/>
</dbReference>
<evidence type="ECO:0000259" key="4">
    <source>
        <dbReference type="Pfam" id="PF18957"/>
    </source>
</evidence>
<feature type="compositionally biased region" description="Polar residues" evidence="1">
    <location>
        <begin position="1027"/>
        <end position="1039"/>
    </location>
</feature>
<feature type="domain" description="Rib" evidence="2">
    <location>
        <begin position="990"/>
        <end position="1064"/>
    </location>
</feature>
<feature type="region of interest" description="Disordered" evidence="1">
    <location>
        <begin position="1366"/>
        <end position="1458"/>
    </location>
</feature>
<feature type="region of interest" description="Disordered" evidence="1">
    <location>
        <begin position="1146"/>
        <end position="1205"/>
    </location>
</feature>
<dbReference type="InterPro" id="IPR013783">
    <property type="entry name" value="Ig-like_fold"/>
</dbReference>
<dbReference type="InterPro" id="IPR041498">
    <property type="entry name" value="Big_6"/>
</dbReference>
<accession>A0A9X8R242</accession>
<dbReference type="InterPro" id="IPR012706">
    <property type="entry name" value="Rib_alpha_Esp_rpt"/>
</dbReference>
<feature type="domain" description="Bacterial Ig" evidence="3">
    <location>
        <begin position="1414"/>
        <end position="1487"/>
    </location>
</feature>
<feature type="domain" description="Long Rib" evidence="4">
    <location>
        <begin position="650"/>
        <end position="754"/>
    </location>
</feature>
<feature type="region of interest" description="Disordered" evidence="1">
    <location>
        <begin position="1473"/>
        <end position="1519"/>
    </location>
</feature>
<dbReference type="NCBIfam" id="TIGR02331">
    <property type="entry name" value="rib_alpha"/>
    <property type="match status" value="5"/>
</dbReference>
<feature type="compositionally biased region" description="Polar residues" evidence="1">
    <location>
        <begin position="899"/>
        <end position="915"/>
    </location>
</feature>
<dbReference type="Gene3D" id="2.60.40.10">
    <property type="entry name" value="Immunoglobulins"/>
    <property type="match status" value="2"/>
</dbReference>
<feature type="region of interest" description="Disordered" evidence="1">
    <location>
        <begin position="656"/>
        <end position="704"/>
    </location>
</feature>
<gene>
    <name evidence="5" type="ORF">SAMN05421802_10617</name>
</gene>